<dbReference type="OrthoDB" id="185373at2759"/>
<feature type="domain" description="PROP1-like PPR" evidence="4">
    <location>
        <begin position="238"/>
        <end position="342"/>
    </location>
</feature>
<dbReference type="Proteomes" id="UP000186817">
    <property type="component" value="Unassembled WGS sequence"/>
</dbReference>
<dbReference type="PANTHER" id="PTHR46862">
    <property type="entry name" value="OS07G0661900 PROTEIN"/>
    <property type="match status" value="1"/>
</dbReference>
<name>A0A1Q9DF59_SYMMI</name>
<evidence type="ECO:0000313" key="5">
    <source>
        <dbReference type="EMBL" id="OLP93775.1"/>
    </source>
</evidence>
<feature type="region of interest" description="Disordered" evidence="3">
    <location>
        <begin position="1098"/>
        <end position="1130"/>
    </location>
</feature>
<evidence type="ECO:0000256" key="1">
    <source>
        <dbReference type="ARBA" id="ARBA00022737"/>
    </source>
</evidence>
<dbReference type="Pfam" id="PF17177">
    <property type="entry name" value="PPR_long"/>
    <property type="match status" value="1"/>
</dbReference>
<evidence type="ECO:0000313" key="6">
    <source>
        <dbReference type="Proteomes" id="UP000186817"/>
    </source>
</evidence>
<feature type="region of interest" description="Disordered" evidence="3">
    <location>
        <begin position="1441"/>
        <end position="1467"/>
    </location>
</feature>
<evidence type="ECO:0000256" key="3">
    <source>
        <dbReference type="SAM" id="MobiDB-lite"/>
    </source>
</evidence>
<feature type="repeat" description="PPR" evidence="2">
    <location>
        <begin position="224"/>
        <end position="258"/>
    </location>
</feature>
<dbReference type="InterPro" id="IPR011990">
    <property type="entry name" value="TPR-like_helical_dom_sf"/>
</dbReference>
<dbReference type="EMBL" id="LSRX01000570">
    <property type="protein sequence ID" value="OLP93775.1"/>
    <property type="molecule type" value="Genomic_DNA"/>
</dbReference>
<dbReference type="InterPro" id="IPR033443">
    <property type="entry name" value="PROP1-like_PPR_dom"/>
</dbReference>
<feature type="compositionally biased region" description="Low complexity" evidence="3">
    <location>
        <begin position="1102"/>
        <end position="1126"/>
    </location>
</feature>
<feature type="repeat" description="PPR" evidence="2">
    <location>
        <begin position="294"/>
        <end position="328"/>
    </location>
</feature>
<evidence type="ECO:0000259" key="4">
    <source>
        <dbReference type="Pfam" id="PF17177"/>
    </source>
</evidence>
<accession>A0A1Q9DF59</accession>
<reference evidence="5 6" key="1">
    <citation type="submission" date="2016-02" db="EMBL/GenBank/DDBJ databases">
        <title>Genome analysis of coral dinoflagellate symbionts highlights evolutionary adaptations to a symbiotic lifestyle.</title>
        <authorList>
            <person name="Aranda M."/>
            <person name="Li Y."/>
            <person name="Liew Y.J."/>
            <person name="Baumgarten S."/>
            <person name="Simakov O."/>
            <person name="Wilson M."/>
            <person name="Piel J."/>
            <person name="Ashoor H."/>
            <person name="Bougouffa S."/>
            <person name="Bajic V.B."/>
            <person name="Ryu T."/>
            <person name="Ravasi T."/>
            <person name="Bayer T."/>
            <person name="Micklem G."/>
            <person name="Kim H."/>
            <person name="Bhak J."/>
            <person name="Lajeunesse T.C."/>
            <person name="Voolstra C.R."/>
        </authorList>
    </citation>
    <scope>NUCLEOTIDE SEQUENCE [LARGE SCALE GENOMIC DNA]</scope>
    <source>
        <strain evidence="5 6">CCMP2467</strain>
    </source>
</reference>
<dbReference type="InterPro" id="IPR002885">
    <property type="entry name" value="PPR_rpt"/>
</dbReference>
<dbReference type="Gene3D" id="1.25.40.10">
    <property type="entry name" value="Tetratricopeptide repeat domain"/>
    <property type="match status" value="4"/>
</dbReference>
<protein>
    <submittedName>
        <fullName evidence="5">Putative pentatricopeptide repeat-containing protein</fullName>
    </submittedName>
</protein>
<organism evidence="5 6">
    <name type="scientific">Symbiodinium microadriaticum</name>
    <name type="common">Dinoflagellate</name>
    <name type="synonym">Zooxanthella microadriatica</name>
    <dbReference type="NCBI Taxonomy" id="2951"/>
    <lineage>
        <taxon>Eukaryota</taxon>
        <taxon>Sar</taxon>
        <taxon>Alveolata</taxon>
        <taxon>Dinophyceae</taxon>
        <taxon>Suessiales</taxon>
        <taxon>Symbiodiniaceae</taxon>
        <taxon>Symbiodinium</taxon>
    </lineage>
</organism>
<dbReference type="PANTHER" id="PTHR46862:SF5">
    <property type="entry name" value="OS02G0170000 PROTEIN"/>
    <property type="match status" value="1"/>
</dbReference>
<gene>
    <name evidence="5" type="ORF">AK812_SmicGene24284</name>
</gene>
<dbReference type="PROSITE" id="PS51375">
    <property type="entry name" value="PPR"/>
    <property type="match status" value="2"/>
</dbReference>
<proteinExistence type="predicted"/>
<comment type="caution">
    <text evidence="5">The sequence shown here is derived from an EMBL/GenBank/DDBJ whole genome shotgun (WGS) entry which is preliminary data.</text>
</comment>
<evidence type="ECO:0000256" key="2">
    <source>
        <dbReference type="PROSITE-ProRule" id="PRU00708"/>
    </source>
</evidence>
<feature type="region of interest" description="Disordered" evidence="3">
    <location>
        <begin position="1021"/>
        <end position="1050"/>
    </location>
</feature>
<dbReference type="NCBIfam" id="TIGR00756">
    <property type="entry name" value="PPR"/>
    <property type="match status" value="1"/>
</dbReference>
<sequence length="1521" mass="169961">MLIGSGCLSILGQSQRQLRLISTVELRRNRLASEKLTRFNRMLGVCSAAGDFHGAERILQRAVKSEVAPDTLSFALVVAASAEARDVVRAEMWLRRLCLTGHAAAACHPEVISSLMDAGASELARVAAQQEGSKDDGDDTTEQPAETRLSSLLHVLRKQSDLSEREMAAIRRLWEEVLEQHRSDGLVPSRRTLRAMLQVLSRCSRHHEIGTLLKEMSSVGFRADSETFGALIDGASERKDVAQAVAFFKQARENGIEPTLPMLNSLIKGCAAAADVASAKKWYHRIYSEGLTPSILSFNSFLGACGTAGYEQEAESVLQDMLTAQLRPDGFSYLALIKAHGHKSAKEAERWFSVALSARVNVDTGMFNAVSLAMSRQPFKFVLRAYVVHSDPWEVKRLYADMQRRRVPANAATFLSVAHAYAVEGEVSKAEDLIYASQEAGYKLGSEEFSCLLLAYSWKPQYRSHKAERLFREMISERKILPTSRMLRYLRLAMGQAPAEALIEELGVSVSEDRRLRGNVIEAREIPDRGGFSAAGRNLISSRADYQRWPEVTSLAKGQPQNMAPMGDDTQEQCRWAALAGAEGIIEGLPDHCRSIIVDQGASDPVDVKFLWPSLDVFLRDVKPEDDDELESCRVFHLRCELAGSRELSMRATEVVVRRNSVLSSSSGPQHIVPAPAPKAKQPRLLWRSVAASTPKLPLVTRGAQEPERPVDVLRAKKESLLFNVLRENLLDLSALGLERVRWSDEAEAKAAMGLVMEATRRLSTDRLASLHRAVRRWLQFASEKQVSVMNPAPLYLAAFFQHVARGGPTAASGVYQALRWLVLNLGVSLPIDHVLVRPFRLHAPGHSSKQADELQPWEFLNLLQIAHDLRGAPRLVAALVILSAASCIRFAHLQRSVYVRAEPTFLEFQCLQGKSRRQGTRPPYNWSCPRIRWGQLDVQEDLQEFFTKFLPPGRKFLIPALVLRSEDLWQVQEYTALRLDRRMGRGAFLICSEVCWSERELLLRKRPERVITGSVASFPQVPSGTAAKDTPPPKAPRLMSQHYSGEKAATSARIKDRIIRDVFASARRQGLPMQLDAEQLLQPASLTWAHIRPASVTQVPQADSSSSSDESSSTSSASSQGSEGTVPDESLPAEVEWFCQRARRHGSTLRIARYLGVGTLLLLRLEEAWIKEFQESLGAETLEDFVYWWPRPDWEKALENHLQTLPGLKDKKLVLARFKSAYESGYMAIQSARTVAGKVETDRDLDEPLPESQMQQLSQDWDKTYNLVIDSQLEPADSLRGRVYREFKRKAMTVLEVRKIKTVVAASQPSTTEVAVLSDSLALQLKREQVIPVQDVVQYYFRLRTLCYCWAFCGNWLCPDHDGVHRKMISLSEALDYADSALREAMHFGRGNIQWLERCDTVTRGRMASLVRRGWTAGSALKEARRESYLDWRTPSGLESVPLTPKRRQLPEPADETPAKTPRAGVKTVSMAKGGKRLCKPWNDGRGCAGQCGDLHVCDVRMPSGAACGQKHTRLQHPQE</sequence>
<keyword evidence="1" id="KW-0677">Repeat</keyword>
<keyword evidence="6" id="KW-1185">Reference proteome</keyword>